<dbReference type="EC" id="2.7.1.-" evidence="7"/>
<gene>
    <name evidence="7" type="ORF">AAME72_03615</name>
</gene>
<keyword evidence="3" id="KW-0547">Nucleotide-binding</keyword>
<comment type="similarity">
    <text evidence="1">Belongs to the carbohydrate kinase PfkB family.</text>
</comment>
<protein>
    <submittedName>
        <fullName evidence="7">Carbohydrate kinase</fullName>
        <ecNumber evidence="7">2.7.1.-</ecNumber>
    </submittedName>
</protein>
<evidence type="ECO:0000256" key="2">
    <source>
        <dbReference type="ARBA" id="ARBA00022679"/>
    </source>
</evidence>
<dbReference type="GO" id="GO:0005524">
    <property type="term" value="F:ATP binding"/>
    <property type="evidence" value="ECO:0007669"/>
    <property type="project" value="UniProtKB-KW"/>
</dbReference>
<evidence type="ECO:0000256" key="1">
    <source>
        <dbReference type="ARBA" id="ARBA00010688"/>
    </source>
</evidence>
<evidence type="ECO:0000256" key="4">
    <source>
        <dbReference type="ARBA" id="ARBA00022777"/>
    </source>
</evidence>
<evidence type="ECO:0000256" key="3">
    <source>
        <dbReference type="ARBA" id="ARBA00022741"/>
    </source>
</evidence>
<keyword evidence="2 7" id="KW-0808">Transferase</keyword>
<dbReference type="Gene3D" id="3.40.1190.20">
    <property type="match status" value="1"/>
</dbReference>
<dbReference type="AlphaFoldDB" id="A0AAU7GBY3"/>
<proteinExistence type="inferred from homology"/>
<dbReference type="CDD" id="cd01167">
    <property type="entry name" value="bac_FRK"/>
    <property type="match status" value="1"/>
</dbReference>
<name>A0AAU7GBY3_9MICO</name>
<keyword evidence="4 7" id="KW-0418">Kinase</keyword>
<organism evidence="7">
    <name type="scientific">Leifsonia sp. NPDC080035</name>
    <dbReference type="NCBI Taxonomy" id="3143936"/>
    <lineage>
        <taxon>Bacteria</taxon>
        <taxon>Bacillati</taxon>
        <taxon>Actinomycetota</taxon>
        <taxon>Actinomycetes</taxon>
        <taxon>Micrococcales</taxon>
        <taxon>Microbacteriaceae</taxon>
        <taxon>Leifsonia</taxon>
    </lineage>
</organism>
<dbReference type="RefSeq" id="WP_348788876.1">
    <property type="nucleotide sequence ID" value="NZ_CP157390.1"/>
</dbReference>
<dbReference type="InterPro" id="IPR050306">
    <property type="entry name" value="PfkB_Carbo_kinase"/>
</dbReference>
<feature type="domain" description="Carbohydrate kinase PfkB" evidence="6">
    <location>
        <begin position="14"/>
        <end position="292"/>
    </location>
</feature>
<accession>A0AAU7GBY3</accession>
<dbReference type="PANTHER" id="PTHR43085">
    <property type="entry name" value="HEXOKINASE FAMILY MEMBER"/>
    <property type="match status" value="1"/>
</dbReference>
<keyword evidence="5" id="KW-0067">ATP-binding</keyword>
<dbReference type="InterPro" id="IPR002173">
    <property type="entry name" value="Carboh/pur_kinase_PfkB_CS"/>
</dbReference>
<dbReference type="Pfam" id="PF00294">
    <property type="entry name" value="PfkB"/>
    <property type="match status" value="1"/>
</dbReference>
<evidence type="ECO:0000259" key="6">
    <source>
        <dbReference type="Pfam" id="PF00294"/>
    </source>
</evidence>
<dbReference type="SUPFAM" id="SSF53613">
    <property type="entry name" value="Ribokinase-like"/>
    <property type="match status" value="1"/>
</dbReference>
<dbReference type="PANTHER" id="PTHR43085:SF1">
    <property type="entry name" value="PSEUDOURIDINE KINASE-RELATED"/>
    <property type="match status" value="1"/>
</dbReference>
<evidence type="ECO:0000256" key="5">
    <source>
        <dbReference type="ARBA" id="ARBA00022840"/>
    </source>
</evidence>
<dbReference type="PROSITE" id="PS00584">
    <property type="entry name" value="PFKB_KINASES_2"/>
    <property type="match status" value="1"/>
</dbReference>
<dbReference type="EMBL" id="CP157390">
    <property type="protein sequence ID" value="XBM48955.1"/>
    <property type="molecule type" value="Genomic_DNA"/>
</dbReference>
<dbReference type="InterPro" id="IPR011611">
    <property type="entry name" value="PfkB_dom"/>
</dbReference>
<sequence length="304" mass="31714">MSPGALVVGEALVDEVVRATTVSRHPGGSPANVALGLARLNVVTRLHTAIGEDADGELIRRHLADSGVVLTPESTTNRPTSRAIATLGQDGSATYRFALNWEPRNLDDLRNPAIVHTGSLAAFLEPGSDVTRDIVRRARAAGALVSFDPNVRSSLIADRDHARAQFTALTLASHLTKLSDEDADFLFPGKSIEHVVDRLIDSGIPVVGITRGSRGALLASGEHRAEIAPTRVAVADTVGAGDSFMAALIWSLTVEDGGWDGGPVTETRLLSVGARAAHLAGITVSRTGADLPTLADLEAATPIA</sequence>
<dbReference type="InterPro" id="IPR029056">
    <property type="entry name" value="Ribokinase-like"/>
</dbReference>
<evidence type="ECO:0000313" key="7">
    <source>
        <dbReference type="EMBL" id="XBM48955.1"/>
    </source>
</evidence>
<reference evidence="7" key="1">
    <citation type="submission" date="2024-05" db="EMBL/GenBank/DDBJ databases">
        <title>The Natural Products Discovery Center: Release of the First 8490 Sequenced Strains for Exploring Actinobacteria Biosynthetic Diversity.</title>
        <authorList>
            <person name="Kalkreuter E."/>
            <person name="Kautsar S.A."/>
            <person name="Yang D."/>
            <person name="Bader C.D."/>
            <person name="Teijaro C.N."/>
            <person name="Fluegel L."/>
            <person name="Davis C.M."/>
            <person name="Simpson J.R."/>
            <person name="Lauterbach L."/>
            <person name="Steele A.D."/>
            <person name="Gui C."/>
            <person name="Meng S."/>
            <person name="Li G."/>
            <person name="Viehrig K."/>
            <person name="Ye F."/>
            <person name="Su P."/>
            <person name="Kiefer A.F."/>
            <person name="Nichols A."/>
            <person name="Cepeda A.J."/>
            <person name="Yan W."/>
            <person name="Fan B."/>
            <person name="Jiang Y."/>
            <person name="Adhikari A."/>
            <person name="Zheng C.-J."/>
            <person name="Schuster L."/>
            <person name="Cowan T.M."/>
            <person name="Smanski M.J."/>
            <person name="Chevrette M.G."/>
            <person name="de Carvalho L.P.S."/>
            <person name="Shen B."/>
        </authorList>
    </citation>
    <scope>NUCLEOTIDE SEQUENCE</scope>
    <source>
        <strain evidence="7">NPDC080035</strain>
    </source>
</reference>
<dbReference type="GO" id="GO:0016301">
    <property type="term" value="F:kinase activity"/>
    <property type="evidence" value="ECO:0007669"/>
    <property type="project" value="UniProtKB-KW"/>
</dbReference>